<feature type="region of interest" description="Disordered" evidence="7">
    <location>
        <begin position="212"/>
        <end position="255"/>
    </location>
</feature>
<feature type="compositionally biased region" description="Polar residues" evidence="7">
    <location>
        <begin position="239"/>
        <end position="255"/>
    </location>
</feature>
<dbReference type="CDD" id="cd00086">
    <property type="entry name" value="homeodomain"/>
    <property type="match status" value="1"/>
</dbReference>
<dbReference type="AlphaFoldDB" id="A0A6A4VKD2"/>
<dbReference type="PROSITE" id="PS00027">
    <property type="entry name" value="HOMEOBOX_1"/>
    <property type="match status" value="1"/>
</dbReference>
<evidence type="ECO:0000256" key="1">
    <source>
        <dbReference type="ARBA" id="ARBA00004123"/>
    </source>
</evidence>
<gene>
    <name evidence="9" type="primary">ceh-9_0</name>
    <name evidence="9" type="ORF">FJT64_007826</name>
</gene>
<dbReference type="Gene3D" id="1.10.10.60">
    <property type="entry name" value="Homeodomain-like"/>
    <property type="match status" value="1"/>
</dbReference>
<comment type="subcellular location">
    <subcellularLocation>
        <location evidence="1 5 6">Nucleus</location>
    </subcellularLocation>
</comment>
<accession>A0A6A4VKD2</accession>
<feature type="region of interest" description="Disordered" evidence="7">
    <location>
        <begin position="323"/>
        <end position="378"/>
    </location>
</feature>
<dbReference type="Proteomes" id="UP000440578">
    <property type="component" value="Unassembled WGS sequence"/>
</dbReference>
<keyword evidence="10" id="KW-1185">Reference proteome</keyword>
<dbReference type="GO" id="GO:0000981">
    <property type="term" value="F:DNA-binding transcription factor activity, RNA polymerase II-specific"/>
    <property type="evidence" value="ECO:0007669"/>
    <property type="project" value="InterPro"/>
</dbReference>
<sequence length="425" mass="43709">MQMTKPAKTASVGGVGAPLSRLCVTPAAAAAAAGGAPLWPGLAAFPGYSPLFVQHLLSLQAAGTSLFAAAADTADDEPLNLTVGADRDRVKAAPAGGGAERAATNGSTPSAQPIQRVSPAGQKDRPLKKRKGGPDEPEGKRKKARTTFTGHQIFELERQFEIKKYLGSAERTEMAKLLDVTETQVKIWFQNRRTKWKKAELEAAALKAAAAKQSGAADTPSDFASDTKAPAEGLKGSPVSKTVSSRDSAEYKQSTVVTNIEKPTVALNTVAEEEKTAVTTAGSDKSNGSPAAVILSEGKASSPSPSAALDATSELQNQASLVEQNGKDSTPAVKSPSPAPTSDGEIGSPSADNSRDSTSAPSTGRYSQTKVPASVAGGATIQPTAGRLLASALGVPTGGRHRSGIAKLERLVFQREREAALCGES</sequence>
<dbReference type="PANTHER" id="PTHR24340:SF70">
    <property type="entry name" value="NK7.1, ISOFORM A"/>
    <property type="match status" value="1"/>
</dbReference>
<dbReference type="PANTHER" id="PTHR24340">
    <property type="entry name" value="HOMEOBOX PROTEIN NKX"/>
    <property type="match status" value="1"/>
</dbReference>
<dbReference type="GO" id="GO:0000978">
    <property type="term" value="F:RNA polymerase II cis-regulatory region sequence-specific DNA binding"/>
    <property type="evidence" value="ECO:0007669"/>
    <property type="project" value="TreeGrafter"/>
</dbReference>
<dbReference type="InterPro" id="IPR001356">
    <property type="entry name" value="HD"/>
</dbReference>
<reference evidence="9 10" key="1">
    <citation type="submission" date="2019-07" db="EMBL/GenBank/DDBJ databases">
        <title>Draft genome assembly of a fouling barnacle, Amphibalanus amphitrite (Darwin, 1854): The first reference genome for Thecostraca.</title>
        <authorList>
            <person name="Kim W."/>
        </authorList>
    </citation>
    <scope>NUCLEOTIDE SEQUENCE [LARGE SCALE GENOMIC DNA]</scope>
    <source>
        <strain evidence="9">SNU_AA5</strain>
        <tissue evidence="9">Soma without cirri and trophi</tissue>
    </source>
</reference>
<evidence type="ECO:0000256" key="6">
    <source>
        <dbReference type="RuleBase" id="RU000682"/>
    </source>
</evidence>
<dbReference type="OrthoDB" id="6159439at2759"/>
<dbReference type="InterPro" id="IPR020479">
    <property type="entry name" value="HD_metazoa"/>
</dbReference>
<dbReference type="GO" id="GO:0030154">
    <property type="term" value="P:cell differentiation"/>
    <property type="evidence" value="ECO:0007669"/>
    <property type="project" value="TreeGrafter"/>
</dbReference>
<dbReference type="SMART" id="SM00389">
    <property type="entry name" value="HOX"/>
    <property type="match status" value="1"/>
</dbReference>
<evidence type="ECO:0000256" key="7">
    <source>
        <dbReference type="SAM" id="MobiDB-lite"/>
    </source>
</evidence>
<protein>
    <submittedName>
        <fullName evidence="9">Homeobox protein ceh-9</fullName>
    </submittedName>
</protein>
<evidence type="ECO:0000256" key="5">
    <source>
        <dbReference type="PROSITE-ProRule" id="PRU00108"/>
    </source>
</evidence>
<dbReference type="Pfam" id="PF00046">
    <property type="entry name" value="Homeodomain"/>
    <property type="match status" value="1"/>
</dbReference>
<keyword evidence="2 5" id="KW-0238">DNA-binding</keyword>
<evidence type="ECO:0000256" key="4">
    <source>
        <dbReference type="ARBA" id="ARBA00023242"/>
    </source>
</evidence>
<feature type="domain" description="Homeobox" evidence="8">
    <location>
        <begin position="139"/>
        <end position="199"/>
    </location>
</feature>
<evidence type="ECO:0000259" key="8">
    <source>
        <dbReference type="PROSITE" id="PS50071"/>
    </source>
</evidence>
<feature type="DNA-binding region" description="Homeobox" evidence="5">
    <location>
        <begin position="141"/>
        <end position="200"/>
    </location>
</feature>
<dbReference type="InterPro" id="IPR017970">
    <property type="entry name" value="Homeobox_CS"/>
</dbReference>
<organism evidence="9 10">
    <name type="scientific">Amphibalanus amphitrite</name>
    <name type="common">Striped barnacle</name>
    <name type="synonym">Balanus amphitrite</name>
    <dbReference type="NCBI Taxonomy" id="1232801"/>
    <lineage>
        <taxon>Eukaryota</taxon>
        <taxon>Metazoa</taxon>
        <taxon>Ecdysozoa</taxon>
        <taxon>Arthropoda</taxon>
        <taxon>Crustacea</taxon>
        <taxon>Multicrustacea</taxon>
        <taxon>Cirripedia</taxon>
        <taxon>Thoracica</taxon>
        <taxon>Thoracicalcarea</taxon>
        <taxon>Balanomorpha</taxon>
        <taxon>Balanoidea</taxon>
        <taxon>Balanidae</taxon>
        <taxon>Amphibalaninae</taxon>
        <taxon>Amphibalanus</taxon>
    </lineage>
</organism>
<feature type="compositionally biased region" description="Polar residues" evidence="7">
    <location>
        <begin position="350"/>
        <end position="371"/>
    </location>
</feature>
<dbReference type="PRINTS" id="PR00024">
    <property type="entry name" value="HOMEOBOX"/>
</dbReference>
<dbReference type="EMBL" id="VIIS01001683">
    <property type="protein sequence ID" value="KAF0294515.1"/>
    <property type="molecule type" value="Genomic_DNA"/>
</dbReference>
<dbReference type="PROSITE" id="PS50071">
    <property type="entry name" value="HOMEOBOX_2"/>
    <property type="match status" value="1"/>
</dbReference>
<proteinExistence type="predicted"/>
<comment type="caution">
    <text evidence="9">The sequence shown here is derived from an EMBL/GenBank/DDBJ whole genome shotgun (WGS) entry which is preliminary data.</text>
</comment>
<feature type="region of interest" description="Disordered" evidence="7">
    <location>
        <begin position="92"/>
        <end position="147"/>
    </location>
</feature>
<evidence type="ECO:0000313" key="9">
    <source>
        <dbReference type="EMBL" id="KAF0294515.1"/>
    </source>
</evidence>
<feature type="compositionally biased region" description="Polar residues" evidence="7">
    <location>
        <begin position="104"/>
        <end position="115"/>
    </location>
</feature>
<evidence type="ECO:0000313" key="10">
    <source>
        <dbReference type="Proteomes" id="UP000440578"/>
    </source>
</evidence>
<keyword evidence="4 5" id="KW-0539">Nucleus</keyword>
<dbReference type="SUPFAM" id="SSF46689">
    <property type="entry name" value="Homeodomain-like"/>
    <property type="match status" value="1"/>
</dbReference>
<evidence type="ECO:0000256" key="3">
    <source>
        <dbReference type="ARBA" id="ARBA00023155"/>
    </source>
</evidence>
<evidence type="ECO:0000256" key="2">
    <source>
        <dbReference type="ARBA" id="ARBA00023125"/>
    </source>
</evidence>
<name>A0A6A4VKD2_AMPAM</name>
<dbReference type="InterPro" id="IPR050394">
    <property type="entry name" value="Homeobox_NK-like"/>
</dbReference>
<dbReference type="InterPro" id="IPR009057">
    <property type="entry name" value="Homeodomain-like_sf"/>
</dbReference>
<dbReference type="GO" id="GO:0005634">
    <property type="term" value="C:nucleus"/>
    <property type="evidence" value="ECO:0007669"/>
    <property type="project" value="UniProtKB-SubCell"/>
</dbReference>
<keyword evidence="3 5" id="KW-0371">Homeobox</keyword>